<evidence type="ECO:0000256" key="8">
    <source>
        <dbReference type="ARBA" id="ARBA00079299"/>
    </source>
</evidence>
<dbReference type="InterPro" id="IPR014731">
    <property type="entry name" value="ETF_asu_C"/>
</dbReference>
<dbReference type="PROSITE" id="PS00696">
    <property type="entry name" value="ETF_ALPHA"/>
    <property type="match status" value="1"/>
</dbReference>
<feature type="domain" description="Electron transfer flavoprotein alpha/beta-subunit N-terminal" evidence="10">
    <location>
        <begin position="2"/>
        <end position="185"/>
    </location>
</feature>
<dbReference type="SUPFAM" id="SSF52402">
    <property type="entry name" value="Adenine nucleotide alpha hydrolases-like"/>
    <property type="match status" value="1"/>
</dbReference>
<feature type="binding site" evidence="9">
    <location>
        <begin position="247"/>
        <end position="251"/>
    </location>
    <ligand>
        <name>FAD</name>
        <dbReference type="ChEBI" id="CHEBI:57692"/>
    </ligand>
</feature>
<name>A0A936F217_9BACT</name>
<keyword evidence="5" id="KW-0249">Electron transport</keyword>
<feature type="binding site" evidence="9">
    <location>
        <position position="285"/>
    </location>
    <ligand>
        <name>FAD</name>
        <dbReference type="ChEBI" id="CHEBI:57692"/>
    </ligand>
</feature>
<evidence type="ECO:0000256" key="5">
    <source>
        <dbReference type="ARBA" id="ARBA00022982"/>
    </source>
</evidence>
<dbReference type="Proteomes" id="UP000709959">
    <property type="component" value="Unassembled WGS sequence"/>
</dbReference>
<dbReference type="InterPro" id="IPR014730">
    <property type="entry name" value="ETF_a/b_N"/>
</dbReference>
<organism evidence="11 12">
    <name type="scientific">Candidatus Geothrix odensensis</name>
    <dbReference type="NCBI Taxonomy" id="2954440"/>
    <lineage>
        <taxon>Bacteria</taxon>
        <taxon>Pseudomonadati</taxon>
        <taxon>Acidobacteriota</taxon>
        <taxon>Holophagae</taxon>
        <taxon>Holophagales</taxon>
        <taxon>Holophagaceae</taxon>
        <taxon>Geothrix</taxon>
    </lineage>
</organism>
<dbReference type="InterPro" id="IPR018206">
    <property type="entry name" value="ETF_asu_C_CS"/>
</dbReference>
<dbReference type="FunFam" id="3.40.50.1220:FF:000001">
    <property type="entry name" value="Electron transfer flavoprotein, alpha subunit"/>
    <property type="match status" value="1"/>
</dbReference>
<dbReference type="Pfam" id="PF00766">
    <property type="entry name" value="ETF_alpha"/>
    <property type="match status" value="1"/>
</dbReference>
<comment type="cofactor">
    <cofactor evidence="9">
        <name>FAD</name>
        <dbReference type="ChEBI" id="CHEBI:57692"/>
    </cofactor>
    <text evidence="9">Binds 1 FAD per dimer.</text>
</comment>
<dbReference type="InterPro" id="IPR029035">
    <property type="entry name" value="DHS-like_NAD/FAD-binding_dom"/>
</dbReference>
<dbReference type="InterPro" id="IPR001308">
    <property type="entry name" value="ETF_a/FixB"/>
</dbReference>
<dbReference type="PANTHER" id="PTHR43153:SF1">
    <property type="entry name" value="ELECTRON TRANSFER FLAVOPROTEIN SUBUNIT ALPHA, MITOCHONDRIAL"/>
    <property type="match status" value="1"/>
</dbReference>
<dbReference type="GO" id="GO:0033539">
    <property type="term" value="P:fatty acid beta-oxidation using acyl-CoA dehydrogenase"/>
    <property type="evidence" value="ECO:0007669"/>
    <property type="project" value="TreeGrafter"/>
</dbReference>
<evidence type="ECO:0000313" key="11">
    <source>
        <dbReference type="EMBL" id="MBK8572682.1"/>
    </source>
</evidence>
<dbReference type="AlphaFoldDB" id="A0A936F217"/>
<dbReference type="PANTHER" id="PTHR43153">
    <property type="entry name" value="ELECTRON TRANSFER FLAVOPROTEIN ALPHA"/>
    <property type="match status" value="1"/>
</dbReference>
<evidence type="ECO:0000256" key="1">
    <source>
        <dbReference type="ARBA" id="ARBA00005817"/>
    </source>
</evidence>
<evidence type="ECO:0000313" key="12">
    <source>
        <dbReference type="Proteomes" id="UP000709959"/>
    </source>
</evidence>
<feature type="binding site" evidence="9">
    <location>
        <position position="207"/>
    </location>
    <ligand>
        <name>FAD</name>
        <dbReference type="ChEBI" id="CHEBI:57692"/>
    </ligand>
</feature>
<evidence type="ECO:0000256" key="3">
    <source>
        <dbReference type="ARBA" id="ARBA00022630"/>
    </source>
</evidence>
<keyword evidence="4 9" id="KW-0274">FAD</keyword>
<comment type="similarity">
    <text evidence="1">Belongs to the ETF alpha-subunit/FixB family.</text>
</comment>
<feature type="binding site" evidence="9">
    <location>
        <begin position="232"/>
        <end position="233"/>
    </location>
    <ligand>
        <name>FAD</name>
        <dbReference type="ChEBI" id="CHEBI:57692"/>
    </ligand>
</feature>
<gene>
    <name evidence="11" type="ORF">IPN91_08550</name>
</gene>
<keyword evidence="2" id="KW-0813">Transport</keyword>
<evidence type="ECO:0000256" key="7">
    <source>
        <dbReference type="ARBA" id="ARBA00068674"/>
    </source>
</evidence>
<evidence type="ECO:0000259" key="10">
    <source>
        <dbReference type="SMART" id="SM00893"/>
    </source>
</evidence>
<evidence type="ECO:0000256" key="6">
    <source>
        <dbReference type="ARBA" id="ARBA00025649"/>
    </source>
</evidence>
<feature type="binding site" evidence="9">
    <location>
        <begin position="264"/>
        <end position="271"/>
    </location>
    <ligand>
        <name>FAD</name>
        <dbReference type="ChEBI" id="CHEBI:57692"/>
    </ligand>
</feature>
<evidence type="ECO:0000256" key="2">
    <source>
        <dbReference type="ARBA" id="ARBA00022448"/>
    </source>
</evidence>
<proteinExistence type="inferred from homology"/>
<dbReference type="Gene3D" id="3.40.50.1220">
    <property type="entry name" value="TPP-binding domain"/>
    <property type="match status" value="1"/>
</dbReference>
<dbReference type="Gene3D" id="3.40.50.620">
    <property type="entry name" value="HUPs"/>
    <property type="match status" value="1"/>
</dbReference>
<dbReference type="EMBL" id="JADKCH010000007">
    <property type="protein sequence ID" value="MBK8572682.1"/>
    <property type="molecule type" value="Genomic_DNA"/>
</dbReference>
<reference evidence="11 12" key="1">
    <citation type="submission" date="2020-10" db="EMBL/GenBank/DDBJ databases">
        <title>Connecting structure to function with the recovery of over 1000 high-quality activated sludge metagenome-assembled genomes encoding full-length rRNA genes using long-read sequencing.</title>
        <authorList>
            <person name="Singleton C.M."/>
            <person name="Petriglieri F."/>
            <person name="Kristensen J.M."/>
            <person name="Kirkegaard R.H."/>
            <person name="Michaelsen T.Y."/>
            <person name="Andersen M.H."/>
            <person name="Karst S.M."/>
            <person name="Dueholm M.S."/>
            <person name="Nielsen P.H."/>
            <person name="Albertsen M."/>
        </authorList>
    </citation>
    <scope>NUCLEOTIDE SEQUENCE [LARGE SCALE GENOMIC DNA]</scope>
    <source>
        <strain evidence="11">OdNE_18-Q3-R46-58_MAXAC.008</strain>
    </source>
</reference>
<dbReference type="SUPFAM" id="SSF52467">
    <property type="entry name" value="DHS-like NAD/FAD-binding domain"/>
    <property type="match status" value="1"/>
</dbReference>
<dbReference type="CDD" id="cd01715">
    <property type="entry name" value="ETF_alpha"/>
    <property type="match status" value="1"/>
</dbReference>
<dbReference type="GO" id="GO:0050660">
    <property type="term" value="F:flavin adenine dinucleotide binding"/>
    <property type="evidence" value="ECO:0007669"/>
    <property type="project" value="InterPro"/>
</dbReference>
<comment type="caution">
    <text evidence="11">The sequence shown here is derived from an EMBL/GenBank/DDBJ whole genome shotgun (WGS) entry which is preliminary data.</text>
</comment>
<comment type="function">
    <text evidence="6">The electron transfer flavoprotein serves as a specific electron acceptor for other dehydrogenases. It transfers the electrons to the main respiratory chain via ETF-ubiquinone oxidoreductase (ETF dehydrogenase).</text>
</comment>
<protein>
    <recommendedName>
        <fullName evidence="7">Electron transfer flavoprotein subunit alpha</fullName>
    </recommendedName>
    <alternativeName>
        <fullName evidence="8">Electron transfer flavoprotein large subunit</fullName>
    </alternativeName>
</protein>
<dbReference type="InterPro" id="IPR033947">
    <property type="entry name" value="ETF_alpha_N"/>
</dbReference>
<accession>A0A936F217</accession>
<dbReference type="Pfam" id="PF01012">
    <property type="entry name" value="ETF"/>
    <property type="match status" value="1"/>
</dbReference>
<dbReference type="GO" id="GO:0009055">
    <property type="term" value="F:electron transfer activity"/>
    <property type="evidence" value="ECO:0007669"/>
    <property type="project" value="InterPro"/>
</dbReference>
<evidence type="ECO:0000256" key="9">
    <source>
        <dbReference type="PIRSR" id="PIRSR000089-1"/>
    </source>
</evidence>
<sequence>MILVFCELKDGQIRKPSAEALSEGRRLADAAGRKLGALFAGAFCSGAAEAAKYGADVILTAEGASLTSYSSDAYATVIAEAMKAKGATVLLAAATAVGKDVAPRAAARLGAGYASDVTGLSMVDGKLQALRPVYAGKAFATTSFASAVQVATTRPNVFAAAEKAGAGTMETLTAPAGDFKSVVKEILAKASGKVDLAEANVIVSGGRGMKDGANFKILEELADAIGGVVGASRAAVDAGWGLPHSMQVGQTGKVVSPTLYIACGISGAIQHIAGMSGSKFIVAINKDPEAPIFKLANYGIVGDLFEVVPELTKAAKSMGIGSN</sequence>
<dbReference type="SMART" id="SM00893">
    <property type="entry name" value="ETF"/>
    <property type="match status" value="1"/>
</dbReference>
<dbReference type="PIRSF" id="PIRSF000089">
    <property type="entry name" value="Electra_flavoP_a"/>
    <property type="match status" value="1"/>
</dbReference>
<keyword evidence="3" id="KW-0285">Flavoprotein</keyword>
<dbReference type="InterPro" id="IPR014729">
    <property type="entry name" value="Rossmann-like_a/b/a_fold"/>
</dbReference>
<evidence type="ECO:0000256" key="4">
    <source>
        <dbReference type="ARBA" id="ARBA00022827"/>
    </source>
</evidence>